<evidence type="ECO:0000256" key="1">
    <source>
        <dbReference type="ARBA" id="ARBA00005641"/>
    </source>
</evidence>
<dbReference type="Proteomes" id="UP001515500">
    <property type="component" value="Chromosome 5"/>
</dbReference>
<dbReference type="PANTHER" id="PTHR31263:SF44">
    <property type="entry name" value="OS04G0481200 PROTEIN"/>
    <property type="match status" value="1"/>
</dbReference>
<dbReference type="InterPro" id="IPR017853">
    <property type="entry name" value="GH"/>
</dbReference>
<keyword evidence="2 4" id="KW-0378">Hydrolase</keyword>
<dbReference type="RefSeq" id="XP_039126289.1">
    <property type="nucleotide sequence ID" value="XM_039270355.1"/>
</dbReference>
<dbReference type="InterPro" id="IPR001547">
    <property type="entry name" value="Glyco_hydro_5"/>
</dbReference>
<dbReference type="Pfam" id="PF00150">
    <property type="entry name" value="Cellulase"/>
    <property type="match status" value="1"/>
</dbReference>
<keyword evidence="5" id="KW-0732">Signal</keyword>
<dbReference type="SUPFAM" id="SSF50370">
    <property type="entry name" value="Ricin B-like lectins"/>
    <property type="match status" value="1"/>
</dbReference>
<evidence type="ECO:0000259" key="6">
    <source>
        <dbReference type="Pfam" id="PF00150"/>
    </source>
</evidence>
<feature type="domain" description="Glycoside hydrolase family 5" evidence="6">
    <location>
        <begin position="65"/>
        <end position="349"/>
    </location>
</feature>
<dbReference type="GO" id="GO:0004553">
    <property type="term" value="F:hydrolase activity, hydrolyzing O-glycosyl compounds"/>
    <property type="evidence" value="ECO:0007669"/>
    <property type="project" value="InterPro"/>
</dbReference>
<keyword evidence="3 4" id="KW-0326">Glycosidase</keyword>
<evidence type="ECO:0000256" key="3">
    <source>
        <dbReference type="ARBA" id="ARBA00023295"/>
    </source>
</evidence>
<evidence type="ECO:0000256" key="4">
    <source>
        <dbReference type="RuleBase" id="RU361153"/>
    </source>
</evidence>
<evidence type="ECO:0000313" key="7">
    <source>
        <dbReference type="Proteomes" id="UP001515500"/>
    </source>
</evidence>
<evidence type="ECO:0000256" key="2">
    <source>
        <dbReference type="ARBA" id="ARBA00022801"/>
    </source>
</evidence>
<dbReference type="PANTHER" id="PTHR31263">
    <property type="entry name" value="CELLULASE FAMILY PROTEIN (AFU_ORTHOLOGUE AFUA_5G14560)"/>
    <property type="match status" value="1"/>
</dbReference>
<dbReference type="AlphaFoldDB" id="A0AB40BG56"/>
<reference evidence="8" key="1">
    <citation type="submission" date="2025-08" db="UniProtKB">
        <authorList>
            <consortium name="RefSeq"/>
        </authorList>
    </citation>
    <scope>IDENTIFICATION</scope>
</reference>
<dbReference type="InterPro" id="IPR035992">
    <property type="entry name" value="Ricin_B-like_lectins"/>
</dbReference>
<feature type="chain" id="PRO_5044252105" evidence="5">
    <location>
        <begin position="28"/>
        <end position="542"/>
    </location>
</feature>
<dbReference type="GeneID" id="120262268"/>
<dbReference type="GO" id="GO:0000272">
    <property type="term" value="P:polysaccharide catabolic process"/>
    <property type="evidence" value="ECO:0007669"/>
    <property type="project" value="InterPro"/>
</dbReference>
<feature type="signal peptide" evidence="5">
    <location>
        <begin position="1"/>
        <end position="27"/>
    </location>
</feature>
<organism evidence="7 8">
    <name type="scientific">Dioscorea cayennensis subsp. rotundata</name>
    <name type="common">White Guinea yam</name>
    <name type="synonym">Dioscorea rotundata</name>
    <dbReference type="NCBI Taxonomy" id="55577"/>
    <lineage>
        <taxon>Eukaryota</taxon>
        <taxon>Viridiplantae</taxon>
        <taxon>Streptophyta</taxon>
        <taxon>Embryophyta</taxon>
        <taxon>Tracheophyta</taxon>
        <taxon>Spermatophyta</taxon>
        <taxon>Magnoliopsida</taxon>
        <taxon>Liliopsida</taxon>
        <taxon>Dioscoreales</taxon>
        <taxon>Dioscoreaceae</taxon>
        <taxon>Dioscorea</taxon>
    </lineage>
</organism>
<gene>
    <name evidence="8" type="primary">LOC120262268</name>
</gene>
<dbReference type="Gene3D" id="2.80.10.50">
    <property type="match status" value="1"/>
</dbReference>
<proteinExistence type="inferred from homology"/>
<dbReference type="SUPFAM" id="SSF51445">
    <property type="entry name" value="(Trans)glycosidases"/>
    <property type="match status" value="1"/>
</dbReference>
<dbReference type="Gene3D" id="3.20.20.80">
    <property type="entry name" value="Glycosidases"/>
    <property type="match status" value="1"/>
</dbReference>
<sequence>MKFFNILLLPLVFLSPTFHICNHQASALPLSTDGRWIINEAGRRVKLACVNWPGHVDTMVIEGLNKQPVDAITAKISSLGFNCVRLTYASYMLTNETSNNITVRDSLHSNGLNESVASISVHNPEIIDLLLIDTFKAVVDSLARNNVMVILDNHISKPEWCCGREDGNGFFGDLYFNPDEWIKGLTKMAMTFNGVTNVIGMSLRNELRGPRENTIDWFKYMQRGAEAVHEANKNVIVIMSGLNFDTDLTFLINQTVNLSFQGKHAFEVHWYSFSNPGEWNSGNPNQVCKHIAGNVMRKAGFLLGQGFPLFMSEFGIDQRGLNIEDNRYLPCVLSILAKLDMDWALWTLQGSYYTRQGQIGTDETYSVLSYDWISVRNQTFLTLLSSLQSPLRGPGIEEVTRYKMIYHPLTGKCVLSANVGNPVMLGPCNKTEAWFYNEVELALMKGSLTFCIEAYGDGQAAKLGIICGGPSSKWSMISSSMMQLSSQLVTSGNNTLCLDVGSDGRTLVTNQCLCLDGSPKCDPESQWFKLVTSTRKTISMNS</sequence>
<protein>
    <submittedName>
        <fullName evidence="8">Glycosyl hydrolase 5 family protein-like</fullName>
    </submittedName>
</protein>
<comment type="similarity">
    <text evidence="1 4">Belongs to the glycosyl hydrolase 5 (cellulase A) family.</text>
</comment>
<keyword evidence="7" id="KW-1185">Reference proteome</keyword>
<evidence type="ECO:0000256" key="5">
    <source>
        <dbReference type="SAM" id="SignalP"/>
    </source>
</evidence>
<evidence type="ECO:0000313" key="8">
    <source>
        <dbReference type="RefSeq" id="XP_039126289.1"/>
    </source>
</evidence>
<name>A0AB40BG56_DIOCR</name>
<accession>A0AB40BG56</accession>